<accession>A0ABS9MTL0</accession>
<reference evidence="2 3" key="1">
    <citation type="submission" date="2022-02" db="EMBL/GenBank/DDBJ databases">
        <title>Mesosutterella porci, a novel member of the family Sutterellaceae from pig feces.</title>
        <authorList>
            <person name="Wylensek D."/>
            <person name="Clavel T."/>
        </authorList>
    </citation>
    <scope>NUCLEOTIDE SEQUENCE [LARGE SCALE GENOMIC DNA]</scope>
    <source>
        <strain evidence="3">oilRF-744-wt-GAM-9</strain>
    </source>
</reference>
<name>A0ABS9MTL0_9BURK</name>
<evidence type="ECO:0008006" key="4">
    <source>
        <dbReference type="Google" id="ProtNLM"/>
    </source>
</evidence>
<dbReference type="Gene3D" id="3.40.50.300">
    <property type="entry name" value="P-loop containing nucleotide triphosphate hydrolases"/>
    <property type="match status" value="1"/>
</dbReference>
<gene>
    <name evidence="2" type="ORF">MAF45_10945</name>
</gene>
<evidence type="ECO:0000313" key="2">
    <source>
        <dbReference type="EMBL" id="MCG5031951.1"/>
    </source>
</evidence>
<dbReference type="EMBL" id="JAKNCT010000017">
    <property type="protein sequence ID" value="MCG5031951.1"/>
    <property type="molecule type" value="Genomic_DNA"/>
</dbReference>
<comment type="subcellular location">
    <subcellularLocation>
        <location evidence="1">Endomembrane system</location>
    </subcellularLocation>
</comment>
<dbReference type="Proteomes" id="UP001297600">
    <property type="component" value="Unassembled WGS sequence"/>
</dbReference>
<sequence>MDETSQINLSGFSRRMPVGWCANGAPYPLDLGKSHGVIVGGGTDAARKQTVQAMLAAFLLEEGTGAVWCGADRPEAEGVEFAAEEKALERLKDFCSEQIRRYEQMKAAGSNNLPHYNAFAAERKLAPMPFQLFILEDYQDCLARFGRPFTDQLCFAARYGRACGMLPVVCTSSAEPEKLPSLLKAEISDRICLGVPSRRESLSLLGALGGESLKKGDLLYRHVADKSEAVRLSAQPLKGENA</sequence>
<evidence type="ECO:0000313" key="3">
    <source>
        <dbReference type="Proteomes" id="UP001297600"/>
    </source>
</evidence>
<evidence type="ECO:0000256" key="1">
    <source>
        <dbReference type="ARBA" id="ARBA00004308"/>
    </source>
</evidence>
<proteinExistence type="predicted"/>
<protein>
    <recommendedName>
        <fullName evidence="4">FtsK domain-containing protein</fullName>
    </recommendedName>
</protein>
<keyword evidence="3" id="KW-1185">Reference proteome</keyword>
<dbReference type="RefSeq" id="WP_237980643.1">
    <property type="nucleotide sequence ID" value="NZ_JAKNCT010000017.1"/>
</dbReference>
<comment type="caution">
    <text evidence="2">The sequence shown here is derived from an EMBL/GenBank/DDBJ whole genome shotgun (WGS) entry which is preliminary data.</text>
</comment>
<dbReference type="PANTHER" id="PTHR22683">
    <property type="entry name" value="SPORULATION PROTEIN RELATED"/>
    <property type="match status" value="1"/>
</dbReference>
<dbReference type="PANTHER" id="PTHR22683:SF41">
    <property type="entry name" value="DNA TRANSLOCASE FTSK"/>
    <property type="match status" value="1"/>
</dbReference>
<organism evidence="2 3">
    <name type="scientific">Mesosutterella porci</name>
    <dbReference type="NCBI Taxonomy" id="2915351"/>
    <lineage>
        <taxon>Bacteria</taxon>
        <taxon>Pseudomonadati</taxon>
        <taxon>Pseudomonadota</taxon>
        <taxon>Betaproteobacteria</taxon>
        <taxon>Burkholderiales</taxon>
        <taxon>Sutterellaceae</taxon>
        <taxon>Mesosutterella</taxon>
    </lineage>
</organism>
<dbReference type="InterPro" id="IPR050206">
    <property type="entry name" value="FtsK/SpoIIIE/SftA"/>
</dbReference>
<dbReference type="InterPro" id="IPR027417">
    <property type="entry name" value="P-loop_NTPase"/>
</dbReference>